<proteinExistence type="predicted"/>
<dbReference type="Proteomes" id="UP000008370">
    <property type="component" value="Unassembled WGS sequence"/>
</dbReference>
<dbReference type="HOGENOM" id="CLU_1579078_0_0_1"/>
<keyword evidence="2" id="KW-1185">Reference proteome</keyword>
<sequence length="169" mass="18576">MSLVSHLDLMAAHLLRGQARGRRHRSVRARMRLYHARVVKLVADSSTFGAFLASLLLGSIRHVAVSTSRDASVAPVGHGQFICEPLFHVQTLAVQNCDLAWLGTVLLDESSPLPDLYILELVAYSFPSVCEPCGDCVHTLVSIKVSTRITSLRGLRIFNITPSMVQKLE</sequence>
<name>K5WEB6_PHACS</name>
<dbReference type="GeneID" id="18916233"/>
<evidence type="ECO:0000313" key="2">
    <source>
        <dbReference type="Proteomes" id="UP000008370"/>
    </source>
</evidence>
<dbReference type="InParanoid" id="K5WEB6"/>
<dbReference type="EMBL" id="JH930471">
    <property type="protein sequence ID" value="EKM57399.1"/>
    <property type="molecule type" value="Genomic_DNA"/>
</dbReference>
<protein>
    <submittedName>
        <fullName evidence="1">Uncharacterized protein</fullName>
    </submittedName>
</protein>
<evidence type="ECO:0000313" key="1">
    <source>
        <dbReference type="EMBL" id="EKM57399.1"/>
    </source>
</evidence>
<reference evidence="1 2" key="1">
    <citation type="journal article" date="2012" name="BMC Genomics">
        <title>Comparative genomics of the white-rot fungi, Phanerochaete carnosa and P. chrysosporium, to elucidate the genetic basis of the distinct wood types they colonize.</title>
        <authorList>
            <person name="Suzuki H."/>
            <person name="MacDonald J."/>
            <person name="Syed K."/>
            <person name="Salamov A."/>
            <person name="Hori C."/>
            <person name="Aerts A."/>
            <person name="Henrissat B."/>
            <person name="Wiebenga A."/>
            <person name="vanKuyk P.A."/>
            <person name="Barry K."/>
            <person name="Lindquist E."/>
            <person name="LaButti K."/>
            <person name="Lapidus A."/>
            <person name="Lucas S."/>
            <person name="Coutinho P."/>
            <person name="Gong Y."/>
            <person name="Samejima M."/>
            <person name="Mahadevan R."/>
            <person name="Abou-Zaid M."/>
            <person name="de Vries R.P."/>
            <person name="Igarashi K."/>
            <person name="Yadav J.S."/>
            <person name="Grigoriev I.V."/>
            <person name="Master E.R."/>
        </authorList>
    </citation>
    <scope>NUCLEOTIDE SEQUENCE [LARGE SCALE GENOMIC DNA]</scope>
    <source>
        <strain evidence="1 2">HHB-10118-sp</strain>
    </source>
</reference>
<dbReference type="RefSeq" id="XP_007395206.1">
    <property type="nucleotide sequence ID" value="XM_007395144.1"/>
</dbReference>
<accession>K5WEB6</accession>
<gene>
    <name evidence="1" type="ORF">PHACADRAFT_255127</name>
</gene>
<dbReference type="KEGG" id="pco:PHACADRAFT_255127"/>
<organism evidence="1 2">
    <name type="scientific">Phanerochaete carnosa (strain HHB-10118-sp)</name>
    <name type="common">White-rot fungus</name>
    <name type="synonym">Peniophora carnosa</name>
    <dbReference type="NCBI Taxonomy" id="650164"/>
    <lineage>
        <taxon>Eukaryota</taxon>
        <taxon>Fungi</taxon>
        <taxon>Dikarya</taxon>
        <taxon>Basidiomycota</taxon>
        <taxon>Agaricomycotina</taxon>
        <taxon>Agaricomycetes</taxon>
        <taxon>Polyporales</taxon>
        <taxon>Phanerochaetaceae</taxon>
        <taxon>Phanerochaete</taxon>
    </lineage>
</organism>
<dbReference type="AlphaFoldDB" id="K5WEB6"/>